<sequence length="178" mass="20006">MGSSQREPPPFRWHYADLDDTNASAYQLRGRTLFFVVILFAIILLASLLFFYARWVCRSPPSSNSHRNPDAAAAGEVGRRRRGLDAAVISALPVLLYGSQIVRSNGKKKTESGAEEGGECCICLSVFEEEDEIKFLPDCNHCFHSDCVDRWLLTQSTCPLCRSSLRFHRSPDTQIVIH</sequence>
<evidence type="ECO:0000256" key="12">
    <source>
        <dbReference type="ARBA" id="ARBA00023136"/>
    </source>
</evidence>
<dbReference type="GO" id="GO:0016567">
    <property type="term" value="P:protein ubiquitination"/>
    <property type="evidence" value="ECO:0007669"/>
    <property type="project" value="UniProtKB-UniPathway"/>
</dbReference>
<keyword evidence="10" id="KW-0862">Zinc</keyword>
<dbReference type="OMA" id="FLYARWI"/>
<keyword evidence="7" id="KW-0479">Metal-binding</keyword>
<evidence type="ECO:0000256" key="13">
    <source>
        <dbReference type="ARBA" id="ARBA00024209"/>
    </source>
</evidence>
<dbReference type="UniPathway" id="UPA00143"/>
<evidence type="ECO:0000256" key="11">
    <source>
        <dbReference type="ARBA" id="ARBA00022989"/>
    </source>
</evidence>
<evidence type="ECO:0000256" key="2">
    <source>
        <dbReference type="ARBA" id="ARBA00004167"/>
    </source>
</evidence>
<dbReference type="GO" id="GO:0016020">
    <property type="term" value="C:membrane"/>
    <property type="evidence" value="ECO:0007669"/>
    <property type="project" value="UniProtKB-SubCell"/>
</dbReference>
<feature type="transmembrane region" description="Helical" evidence="15">
    <location>
        <begin position="33"/>
        <end position="55"/>
    </location>
</feature>
<dbReference type="Proteomes" id="UP000594263">
    <property type="component" value="Unplaced"/>
</dbReference>
<evidence type="ECO:0000256" key="8">
    <source>
        <dbReference type="ARBA" id="ARBA00022771"/>
    </source>
</evidence>
<comment type="catalytic activity">
    <reaction evidence="1">
        <text>S-ubiquitinyl-[E2 ubiquitin-conjugating enzyme]-L-cysteine + [acceptor protein]-L-lysine = [E2 ubiquitin-conjugating enzyme]-L-cysteine + N(6)-ubiquitinyl-[acceptor protein]-L-lysine.</text>
        <dbReference type="EC" id="2.3.2.27"/>
    </reaction>
</comment>
<evidence type="ECO:0000256" key="15">
    <source>
        <dbReference type="SAM" id="Phobius"/>
    </source>
</evidence>
<organism evidence="17 18">
    <name type="scientific">Kalanchoe fedtschenkoi</name>
    <name type="common">Lavender scallops</name>
    <name type="synonym">South American air plant</name>
    <dbReference type="NCBI Taxonomy" id="63787"/>
    <lineage>
        <taxon>Eukaryota</taxon>
        <taxon>Viridiplantae</taxon>
        <taxon>Streptophyta</taxon>
        <taxon>Embryophyta</taxon>
        <taxon>Tracheophyta</taxon>
        <taxon>Spermatophyta</taxon>
        <taxon>Magnoliopsida</taxon>
        <taxon>eudicotyledons</taxon>
        <taxon>Gunneridae</taxon>
        <taxon>Pentapetalae</taxon>
        <taxon>Saxifragales</taxon>
        <taxon>Crassulaceae</taxon>
        <taxon>Kalanchoe</taxon>
    </lineage>
</organism>
<evidence type="ECO:0000256" key="14">
    <source>
        <dbReference type="PROSITE-ProRule" id="PRU00175"/>
    </source>
</evidence>
<evidence type="ECO:0000256" key="1">
    <source>
        <dbReference type="ARBA" id="ARBA00000900"/>
    </source>
</evidence>
<feature type="domain" description="RING-type" evidence="16">
    <location>
        <begin position="120"/>
        <end position="162"/>
    </location>
</feature>
<proteinExistence type="inferred from homology"/>
<dbReference type="EnsemblPlants" id="Kaladp0048s0138.1.v1.1">
    <property type="protein sequence ID" value="Kaladp0048s0138.1.v1.1.CDS.1"/>
    <property type="gene ID" value="Kaladp0048s0138.v1.1"/>
</dbReference>
<protein>
    <recommendedName>
        <fullName evidence="4">RING-type E3 ubiquitin transferase</fullName>
        <ecNumber evidence="4">2.3.2.27</ecNumber>
    </recommendedName>
</protein>
<dbReference type="PROSITE" id="PS50089">
    <property type="entry name" value="ZF_RING_2"/>
    <property type="match status" value="1"/>
</dbReference>
<evidence type="ECO:0000256" key="5">
    <source>
        <dbReference type="ARBA" id="ARBA00022679"/>
    </source>
</evidence>
<keyword evidence="11 15" id="KW-1133">Transmembrane helix</keyword>
<keyword evidence="5" id="KW-0808">Transferase</keyword>
<evidence type="ECO:0000256" key="10">
    <source>
        <dbReference type="ARBA" id="ARBA00022833"/>
    </source>
</evidence>
<dbReference type="InterPro" id="IPR013083">
    <property type="entry name" value="Znf_RING/FYVE/PHD"/>
</dbReference>
<dbReference type="SUPFAM" id="SSF57850">
    <property type="entry name" value="RING/U-box"/>
    <property type="match status" value="1"/>
</dbReference>
<evidence type="ECO:0000259" key="16">
    <source>
        <dbReference type="PROSITE" id="PS50089"/>
    </source>
</evidence>
<comment type="similarity">
    <text evidence="13">Belongs to the RING-type zinc finger family. ATL subfamily.</text>
</comment>
<keyword evidence="6 15" id="KW-0812">Transmembrane</keyword>
<evidence type="ECO:0000313" key="17">
    <source>
        <dbReference type="EnsemblPlants" id="Kaladp0048s0138.1.v1.1.CDS.1"/>
    </source>
</evidence>
<evidence type="ECO:0000256" key="3">
    <source>
        <dbReference type="ARBA" id="ARBA00004906"/>
    </source>
</evidence>
<dbReference type="Gene3D" id="3.30.40.10">
    <property type="entry name" value="Zinc/RING finger domain, C3HC4 (zinc finger)"/>
    <property type="match status" value="1"/>
</dbReference>
<evidence type="ECO:0000313" key="18">
    <source>
        <dbReference type="Proteomes" id="UP000594263"/>
    </source>
</evidence>
<dbReference type="EC" id="2.3.2.27" evidence="4"/>
<dbReference type="PANTHER" id="PTHR45768:SF18">
    <property type="entry name" value="RING-H2 FINGER PROTEIN ATL47-RELATED"/>
    <property type="match status" value="1"/>
</dbReference>
<reference evidence="17" key="1">
    <citation type="submission" date="2021-01" db="UniProtKB">
        <authorList>
            <consortium name="EnsemblPlants"/>
        </authorList>
    </citation>
    <scope>IDENTIFICATION</scope>
</reference>
<evidence type="ECO:0000256" key="7">
    <source>
        <dbReference type="ARBA" id="ARBA00022723"/>
    </source>
</evidence>
<dbReference type="GO" id="GO:0061630">
    <property type="term" value="F:ubiquitin protein ligase activity"/>
    <property type="evidence" value="ECO:0007669"/>
    <property type="project" value="UniProtKB-EC"/>
</dbReference>
<dbReference type="Gramene" id="Kaladp0048s0138.1.v1.1">
    <property type="protein sequence ID" value="Kaladp0048s0138.1.v1.1.CDS.1"/>
    <property type="gene ID" value="Kaladp0048s0138.v1.1"/>
</dbReference>
<evidence type="ECO:0000256" key="6">
    <source>
        <dbReference type="ARBA" id="ARBA00022692"/>
    </source>
</evidence>
<keyword evidence="18" id="KW-1185">Reference proteome</keyword>
<name>A0A7N0TY21_KALFE</name>
<comment type="pathway">
    <text evidence="3">Protein modification; protein ubiquitination.</text>
</comment>
<dbReference type="AlphaFoldDB" id="A0A7N0TY21"/>
<dbReference type="FunFam" id="3.30.40.10:FF:000187">
    <property type="entry name" value="E3 ubiquitin-protein ligase ATL6"/>
    <property type="match status" value="1"/>
</dbReference>
<keyword evidence="9" id="KW-0833">Ubl conjugation pathway</keyword>
<dbReference type="GO" id="GO:0008270">
    <property type="term" value="F:zinc ion binding"/>
    <property type="evidence" value="ECO:0007669"/>
    <property type="project" value="UniProtKB-KW"/>
</dbReference>
<dbReference type="InterPro" id="IPR001841">
    <property type="entry name" value="Znf_RING"/>
</dbReference>
<dbReference type="PANTHER" id="PTHR45768">
    <property type="entry name" value="E3 UBIQUITIN-PROTEIN LIGASE RNF13-LIKE"/>
    <property type="match status" value="1"/>
</dbReference>
<dbReference type="CDD" id="cd16461">
    <property type="entry name" value="RING-H2_EL5-like"/>
    <property type="match status" value="1"/>
</dbReference>
<comment type="subcellular location">
    <subcellularLocation>
        <location evidence="2">Membrane</location>
        <topology evidence="2">Single-pass membrane protein</topology>
    </subcellularLocation>
</comment>
<evidence type="ECO:0000256" key="4">
    <source>
        <dbReference type="ARBA" id="ARBA00012483"/>
    </source>
</evidence>
<keyword evidence="12 15" id="KW-0472">Membrane</keyword>
<accession>A0A7N0TY21</accession>
<keyword evidence="8 14" id="KW-0863">Zinc-finger</keyword>
<dbReference type="SMART" id="SM00184">
    <property type="entry name" value="RING"/>
    <property type="match status" value="1"/>
</dbReference>
<evidence type="ECO:0000256" key="9">
    <source>
        <dbReference type="ARBA" id="ARBA00022786"/>
    </source>
</evidence>
<dbReference type="Pfam" id="PF13639">
    <property type="entry name" value="zf-RING_2"/>
    <property type="match status" value="1"/>
</dbReference>